<gene>
    <name evidence="2" type="ordered locus">Francci3_2713</name>
</gene>
<protein>
    <submittedName>
        <fullName evidence="2">Uncharacterized protein</fullName>
    </submittedName>
</protein>
<dbReference type="HOGENOM" id="CLU_2395427_0_0_11"/>
<organism evidence="2 3">
    <name type="scientific">Frankia casuarinae (strain DSM 45818 / CECT 9043 / HFP020203 / CcI3)</name>
    <dbReference type="NCBI Taxonomy" id="106370"/>
    <lineage>
        <taxon>Bacteria</taxon>
        <taxon>Bacillati</taxon>
        <taxon>Actinomycetota</taxon>
        <taxon>Actinomycetes</taxon>
        <taxon>Frankiales</taxon>
        <taxon>Frankiaceae</taxon>
        <taxon>Frankia</taxon>
    </lineage>
</organism>
<dbReference type="KEGG" id="fra:Francci3_2713"/>
<name>Q2J9G8_FRACC</name>
<dbReference type="AlphaFoldDB" id="Q2J9G8"/>
<proteinExistence type="predicted"/>
<reference evidence="2 3" key="1">
    <citation type="journal article" date="2007" name="Genome Res.">
        <title>Genome characteristics of facultatively symbiotic Frankia sp. strains reflect host range and host plant biogeography.</title>
        <authorList>
            <person name="Normand P."/>
            <person name="Lapierre P."/>
            <person name="Tisa L.S."/>
            <person name="Gogarten J.P."/>
            <person name="Alloisio N."/>
            <person name="Bagnarol E."/>
            <person name="Bassi C.A."/>
            <person name="Berry A.M."/>
            <person name="Bickhart D.M."/>
            <person name="Choisne N."/>
            <person name="Couloux A."/>
            <person name="Cournoyer B."/>
            <person name="Cruveiller S."/>
            <person name="Daubin V."/>
            <person name="Demange N."/>
            <person name="Francino M.P."/>
            <person name="Goltsman E."/>
            <person name="Huang Y."/>
            <person name="Kopp O.R."/>
            <person name="Labarre L."/>
            <person name="Lapidus A."/>
            <person name="Lavire C."/>
            <person name="Marechal J."/>
            <person name="Martinez M."/>
            <person name="Mastronunzio J.E."/>
            <person name="Mullin B.C."/>
            <person name="Niemann J."/>
            <person name="Pujic P."/>
            <person name="Rawnsley T."/>
            <person name="Rouy Z."/>
            <person name="Schenowitz C."/>
            <person name="Sellstedt A."/>
            <person name="Tavares F."/>
            <person name="Tomkins J.P."/>
            <person name="Vallenet D."/>
            <person name="Valverde C."/>
            <person name="Wall L.G."/>
            <person name="Wang Y."/>
            <person name="Medigue C."/>
            <person name="Benson D.R."/>
        </authorList>
    </citation>
    <scope>NUCLEOTIDE SEQUENCE [LARGE SCALE GENOMIC DNA]</scope>
    <source>
        <strain evidence="3">DSM 45818 / CECT 9043 / CcI3</strain>
    </source>
</reference>
<feature type="region of interest" description="Disordered" evidence="1">
    <location>
        <begin position="1"/>
        <end position="24"/>
    </location>
</feature>
<evidence type="ECO:0000313" key="3">
    <source>
        <dbReference type="Proteomes" id="UP000001937"/>
    </source>
</evidence>
<accession>Q2J9G8</accession>
<keyword evidence="3" id="KW-1185">Reference proteome</keyword>
<dbReference type="Proteomes" id="UP000001937">
    <property type="component" value="Chromosome"/>
</dbReference>
<sequence length="93" mass="10224">MRRTVEAPSAIFSAGSPATSPNESRARRVLADALELGFDFKLQPEIYRARLPPTQIRDLLLSELPDYTSSIEEVLAEFTDTVLPLQGSGTFAL</sequence>
<dbReference type="EMBL" id="CP000249">
    <property type="protein sequence ID" value="ABD12074.1"/>
    <property type="molecule type" value="Genomic_DNA"/>
</dbReference>
<evidence type="ECO:0000256" key="1">
    <source>
        <dbReference type="SAM" id="MobiDB-lite"/>
    </source>
</evidence>
<evidence type="ECO:0000313" key="2">
    <source>
        <dbReference type="EMBL" id="ABD12074.1"/>
    </source>
</evidence>